<dbReference type="OrthoDB" id="7874789at2"/>
<dbReference type="eggNOG" id="COG1280">
    <property type="taxonomic scope" value="Bacteria"/>
</dbReference>
<feature type="transmembrane region" description="Helical" evidence="6">
    <location>
        <begin position="179"/>
        <end position="200"/>
    </location>
</feature>
<evidence type="ECO:0000313" key="8">
    <source>
        <dbReference type="EMBL" id="KIO72849.1"/>
    </source>
</evidence>
<feature type="transmembrane region" description="Helical" evidence="6">
    <location>
        <begin position="70"/>
        <end position="89"/>
    </location>
</feature>
<dbReference type="Pfam" id="PF01810">
    <property type="entry name" value="LysE"/>
    <property type="match status" value="1"/>
</dbReference>
<keyword evidence="10" id="KW-1185">Reference proteome</keyword>
<evidence type="ECO:0000256" key="1">
    <source>
        <dbReference type="ARBA" id="ARBA00004651"/>
    </source>
</evidence>
<reference evidence="8 9" key="2">
    <citation type="submission" date="2015-01" db="EMBL/GenBank/DDBJ databases">
        <title>Draft Genome Sequences of Four Bacillus thermoamylovorans Strains, Isolated From Food Products.</title>
        <authorList>
            <person name="Krawcyk A.O."/>
            <person name="Berendsen E.M."/>
            <person name="Eijlander R.T."/>
            <person name="de Jong A."/>
            <person name="Wells-Bennik M."/>
            <person name="Kuipers O.P."/>
        </authorList>
    </citation>
    <scope>NUCLEOTIDE SEQUENCE [LARGE SCALE GENOMIC DNA]</scope>
    <source>
        <strain evidence="8 9">B4167</strain>
    </source>
</reference>
<evidence type="ECO:0000256" key="3">
    <source>
        <dbReference type="ARBA" id="ARBA00022692"/>
    </source>
</evidence>
<feature type="transmembrane region" description="Helical" evidence="6">
    <location>
        <begin position="109"/>
        <end position="134"/>
    </location>
</feature>
<evidence type="ECO:0000256" key="2">
    <source>
        <dbReference type="ARBA" id="ARBA00022475"/>
    </source>
</evidence>
<dbReference type="AlphaFoldDB" id="A0A090IVR4"/>
<dbReference type="PANTHER" id="PTHR30086:SF6">
    <property type="entry name" value="AMINO ACID EFFLUX PROTEIN YCGF-RELATED"/>
    <property type="match status" value="1"/>
</dbReference>
<dbReference type="GeneID" id="92961168"/>
<feature type="transmembrane region" description="Helical" evidence="6">
    <location>
        <begin position="146"/>
        <end position="167"/>
    </location>
</feature>
<dbReference type="Proteomes" id="UP000032076">
    <property type="component" value="Unassembled WGS sequence"/>
</dbReference>
<dbReference type="EMBL" id="CCRF01000061">
    <property type="protein sequence ID" value="CEE01777.1"/>
    <property type="molecule type" value="Genomic_DNA"/>
</dbReference>
<protein>
    <submittedName>
        <fullName evidence="7">Putative amino acid efflux protein YcgF</fullName>
    </submittedName>
</protein>
<evidence type="ECO:0000256" key="4">
    <source>
        <dbReference type="ARBA" id="ARBA00022989"/>
    </source>
</evidence>
<dbReference type="PATRIC" id="fig|35841.6.peg.276"/>
<evidence type="ECO:0000313" key="10">
    <source>
        <dbReference type="Proteomes" id="UP000040576"/>
    </source>
</evidence>
<dbReference type="InterPro" id="IPR001123">
    <property type="entry name" value="LeuE-type"/>
</dbReference>
<keyword evidence="2" id="KW-1003">Cell membrane</keyword>
<dbReference type="EMBL" id="JXLU01000080">
    <property type="protein sequence ID" value="KIO72849.1"/>
    <property type="molecule type" value="Genomic_DNA"/>
</dbReference>
<gene>
    <name evidence="7" type="primary">ycgF</name>
    <name evidence="8" type="ORF">B4167_2625</name>
    <name evidence="7" type="ORF">BT1A1_1955</name>
</gene>
<feature type="transmembrane region" description="Helical" evidence="6">
    <location>
        <begin position="39"/>
        <end position="63"/>
    </location>
</feature>
<dbReference type="STRING" id="35841.B4167_2625"/>
<evidence type="ECO:0000313" key="9">
    <source>
        <dbReference type="Proteomes" id="UP000032076"/>
    </source>
</evidence>
<keyword evidence="3 6" id="KW-0812">Transmembrane</keyword>
<keyword evidence="4 6" id="KW-1133">Transmembrane helix</keyword>
<name>A0A090IVR4_9BACI</name>
<accession>A0A090IVR4</accession>
<sequence length="207" mass="23281">MTVFFSYILLGLSLAAPIGPINAAQLDHGIKHGFFHSWFVGLGAMLADGLFMLLIFFGVVHFLEIPFMQTFLWLFGFFVLIYTGIESLIHSAKIDTRNERNNEPLIKSFLTGFFMSLLNPLSILFWLGIYGSVLTTTVKQYGQEQLLLYSSAIFIGLFIWDITMAGISSTFKKYFATKFLKLLSIISGLSLIGFGIYFGYQGIKALF</sequence>
<dbReference type="RefSeq" id="WP_034770491.1">
    <property type="nucleotide sequence ID" value="NZ_CCRF01000061.1"/>
</dbReference>
<proteinExistence type="predicted"/>
<dbReference type="GO" id="GO:0005886">
    <property type="term" value="C:plasma membrane"/>
    <property type="evidence" value="ECO:0007669"/>
    <property type="project" value="UniProtKB-SubCell"/>
</dbReference>
<evidence type="ECO:0000256" key="5">
    <source>
        <dbReference type="ARBA" id="ARBA00023136"/>
    </source>
</evidence>
<reference evidence="7 10" key="1">
    <citation type="submission" date="2014-07" db="EMBL/GenBank/DDBJ databases">
        <authorList>
            <person name="Wibberg Daniel"/>
        </authorList>
    </citation>
    <scope>NUCLEOTIDE SEQUENCE [LARGE SCALE GENOMIC DNA]</scope>
</reference>
<dbReference type="PANTHER" id="PTHR30086">
    <property type="entry name" value="ARGININE EXPORTER PROTEIN ARGO"/>
    <property type="match status" value="1"/>
</dbReference>
<keyword evidence="5 6" id="KW-0472">Membrane</keyword>
<dbReference type="Proteomes" id="UP000040576">
    <property type="component" value="Unassembled WGS sequence"/>
</dbReference>
<evidence type="ECO:0000256" key="6">
    <source>
        <dbReference type="SAM" id="Phobius"/>
    </source>
</evidence>
<comment type="subcellular location">
    <subcellularLocation>
        <location evidence="1">Cell membrane</location>
        <topology evidence="1">Multi-pass membrane protein</topology>
    </subcellularLocation>
</comment>
<organism evidence="7 10">
    <name type="scientific">Caldibacillus thermoamylovorans</name>
    <dbReference type="NCBI Taxonomy" id="35841"/>
    <lineage>
        <taxon>Bacteria</taxon>
        <taxon>Bacillati</taxon>
        <taxon>Bacillota</taxon>
        <taxon>Bacilli</taxon>
        <taxon>Bacillales</taxon>
        <taxon>Bacillaceae</taxon>
        <taxon>Caldibacillus</taxon>
    </lineage>
</organism>
<evidence type="ECO:0000313" key="7">
    <source>
        <dbReference type="EMBL" id="CEE01777.1"/>
    </source>
</evidence>
<dbReference type="GO" id="GO:0015171">
    <property type="term" value="F:amino acid transmembrane transporter activity"/>
    <property type="evidence" value="ECO:0007669"/>
    <property type="project" value="TreeGrafter"/>
</dbReference>